<evidence type="ECO:0000256" key="3">
    <source>
        <dbReference type="ARBA" id="ARBA00012737"/>
    </source>
</evidence>
<dbReference type="InterPro" id="IPR017932">
    <property type="entry name" value="GATase_2_dom"/>
</dbReference>
<dbReference type="RefSeq" id="WP_097655497.1">
    <property type="nucleotide sequence ID" value="NZ_LYXE01000200.1"/>
</dbReference>
<evidence type="ECO:0000256" key="1">
    <source>
        <dbReference type="ARBA" id="ARBA00005187"/>
    </source>
</evidence>
<accession>A0A2H3L2M2</accession>
<dbReference type="AlphaFoldDB" id="A0A2H3L2M2"/>
<dbReference type="InterPro" id="IPR051786">
    <property type="entry name" value="ASN_synthetase/amidase"/>
</dbReference>
<sequence>MSGVFGYLGRATEQPVAQVIQTMSTRMRHVFTQQLEQTVISPQVALGRRHLGLLNQQPQPAQSADGKVALCLAGEFYFQEAQRHQLEREGWLDSKASAAEFALALFLRDGASGLTKLEGAFTCSIWDGRTQIFWLINDRYGLYPHYYAHARGAFAFAPELKGVISAPEIPRRLNETALAEYLRFQQLLGNKTWFADVQLLPPASLLRYDLEHDQLSLEQYWDWDQIGEITGLTFDEAVEEASRLFQRAIQAMTAPPLRPGIFLSGGLDGRIILAFADQPTPPPTFTFGAPGSRDVVYAARLARRAGAEHHWVPLEDGRWVLTYHDLHLALTEGMHSWMHAHGISMLATARQHMDVNLSGWDGGTTMGGFAVLEEHQADRYYRYPPDETAFYERMFRAFCQDVTWPGMSEGEAASLLSGAGRSHLRDRAFESMRQELARTRHYRPAHRTDYFIIQNLIRRSLQNQIITQRSMLEVRCPYFDYSFVDFMYCLPDTIRTRPEFRRAMLTKRKPELALVPYEKDDRLPHSNQLFRNGDGFLRRGKAWINRRVGGLFPQRPRLYADYEAYLRTDLRNWAESVLFDQRTLERGLFDQAAVRSLWQQHLAGEQLWTIGKIAPLLTLEMVMRRLFDVASPDGRELITNKEEDYVT</sequence>
<dbReference type="SUPFAM" id="SSF56235">
    <property type="entry name" value="N-terminal nucleophile aminohydrolases (Ntn hydrolases)"/>
    <property type="match status" value="1"/>
</dbReference>
<keyword evidence="4" id="KW-0547">Nucleotide-binding</keyword>
<evidence type="ECO:0000256" key="6">
    <source>
        <dbReference type="ARBA" id="ARBA00022888"/>
    </source>
</evidence>
<comment type="caution">
    <text evidence="9">The sequence shown here is derived from an EMBL/GenBank/DDBJ whole genome shotgun (WGS) entry which is preliminary data.</text>
</comment>
<comment type="pathway">
    <text evidence="1">Amino-acid biosynthesis; L-asparagine biosynthesis; L-asparagine from L-aspartate (L-Gln route): step 1/1.</text>
</comment>
<proteinExistence type="inferred from homology"/>
<keyword evidence="6" id="KW-0061">Asparagine biosynthesis</keyword>
<dbReference type="InterPro" id="IPR029055">
    <property type="entry name" value="Ntn_hydrolases_N"/>
</dbReference>
<feature type="domain" description="Glutamine amidotransferase type-2" evidence="8">
    <location>
        <begin position="2"/>
        <end position="211"/>
    </location>
</feature>
<dbReference type="GO" id="GO:0004066">
    <property type="term" value="F:asparagine synthase (glutamine-hydrolyzing) activity"/>
    <property type="evidence" value="ECO:0007669"/>
    <property type="project" value="UniProtKB-EC"/>
</dbReference>
<dbReference type="EMBL" id="LYXE01000200">
    <property type="protein sequence ID" value="PDV96460.1"/>
    <property type="molecule type" value="Genomic_DNA"/>
</dbReference>
<dbReference type="PANTHER" id="PTHR43284:SF1">
    <property type="entry name" value="ASPARAGINE SYNTHETASE"/>
    <property type="match status" value="1"/>
</dbReference>
<name>A0A2H3L2M2_9CHLR</name>
<dbReference type="OrthoDB" id="9763290at2"/>
<dbReference type="InterPro" id="IPR001962">
    <property type="entry name" value="Asn_synthase"/>
</dbReference>
<comment type="similarity">
    <text evidence="2">Belongs to the asparagine synthetase family.</text>
</comment>
<dbReference type="Pfam" id="PF00733">
    <property type="entry name" value="Asn_synthase"/>
    <property type="match status" value="2"/>
</dbReference>
<dbReference type="Proteomes" id="UP000220922">
    <property type="component" value="Unassembled WGS sequence"/>
</dbReference>
<dbReference type="InterPro" id="IPR014729">
    <property type="entry name" value="Rossmann-like_a/b/a_fold"/>
</dbReference>
<protein>
    <recommendedName>
        <fullName evidence="3">asparagine synthase (glutamine-hydrolyzing)</fullName>
        <ecNumber evidence="3">6.3.5.4</ecNumber>
    </recommendedName>
</protein>
<keyword evidence="5" id="KW-0067">ATP-binding</keyword>
<dbReference type="PANTHER" id="PTHR43284">
    <property type="entry name" value="ASPARAGINE SYNTHETASE (GLUTAMINE-HYDROLYZING)"/>
    <property type="match status" value="1"/>
</dbReference>
<reference evidence="9 10" key="1">
    <citation type="submission" date="2016-05" db="EMBL/GenBank/DDBJ databases">
        <authorList>
            <person name="Lavstsen T."/>
            <person name="Jespersen J.S."/>
        </authorList>
    </citation>
    <scope>NUCLEOTIDE SEQUENCE [LARGE SCALE GENOMIC DNA]</scope>
    <source>
        <strain evidence="9 10">B7-9</strain>
    </source>
</reference>
<keyword evidence="6" id="KW-0028">Amino-acid biosynthesis</keyword>
<keyword evidence="10" id="KW-1185">Reference proteome</keyword>
<dbReference type="GO" id="GO:0006529">
    <property type="term" value="P:asparagine biosynthetic process"/>
    <property type="evidence" value="ECO:0007669"/>
    <property type="project" value="UniProtKB-KW"/>
</dbReference>
<dbReference type="Gene3D" id="3.60.20.10">
    <property type="entry name" value="Glutamine Phosphoribosylpyrophosphate, subunit 1, domain 1"/>
    <property type="match status" value="1"/>
</dbReference>
<evidence type="ECO:0000256" key="4">
    <source>
        <dbReference type="ARBA" id="ARBA00022741"/>
    </source>
</evidence>
<dbReference type="InterPro" id="IPR006426">
    <property type="entry name" value="Asn_synth_AEB"/>
</dbReference>
<dbReference type="Pfam" id="PF13537">
    <property type="entry name" value="GATase_7"/>
    <property type="match status" value="1"/>
</dbReference>
<evidence type="ECO:0000313" key="9">
    <source>
        <dbReference type="EMBL" id="PDV96460.1"/>
    </source>
</evidence>
<dbReference type="PROSITE" id="PS51278">
    <property type="entry name" value="GATASE_TYPE_2"/>
    <property type="match status" value="1"/>
</dbReference>
<evidence type="ECO:0000259" key="8">
    <source>
        <dbReference type="PROSITE" id="PS51278"/>
    </source>
</evidence>
<organism evidence="9 10">
    <name type="scientific">Candidatus Chloroploca asiatica</name>
    <dbReference type="NCBI Taxonomy" id="1506545"/>
    <lineage>
        <taxon>Bacteria</taxon>
        <taxon>Bacillati</taxon>
        <taxon>Chloroflexota</taxon>
        <taxon>Chloroflexia</taxon>
        <taxon>Chloroflexales</taxon>
        <taxon>Chloroflexineae</taxon>
        <taxon>Oscillochloridaceae</taxon>
        <taxon>Candidatus Chloroploca</taxon>
    </lineage>
</organism>
<comment type="catalytic activity">
    <reaction evidence="7">
        <text>L-aspartate + L-glutamine + ATP + H2O = L-asparagine + L-glutamate + AMP + diphosphate + H(+)</text>
        <dbReference type="Rhea" id="RHEA:12228"/>
        <dbReference type="ChEBI" id="CHEBI:15377"/>
        <dbReference type="ChEBI" id="CHEBI:15378"/>
        <dbReference type="ChEBI" id="CHEBI:29985"/>
        <dbReference type="ChEBI" id="CHEBI:29991"/>
        <dbReference type="ChEBI" id="CHEBI:30616"/>
        <dbReference type="ChEBI" id="CHEBI:33019"/>
        <dbReference type="ChEBI" id="CHEBI:58048"/>
        <dbReference type="ChEBI" id="CHEBI:58359"/>
        <dbReference type="ChEBI" id="CHEBI:456215"/>
        <dbReference type="EC" id="6.3.5.4"/>
    </reaction>
</comment>
<dbReference type="GO" id="GO:0005524">
    <property type="term" value="F:ATP binding"/>
    <property type="evidence" value="ECO:0007669"/>
    <property type="project" value="UniProtKB-KW"/>
</dbReference>
<evidence type="ECO:0000313" key="10">
    <source>
        <dbReference type="Proteomes" id="UP000220922"/>
    </source>
</evidence>
<evidence type="ECO:0000256" key="5">
    <source>
        <dbReference type="ARBA" id="ARBA00022840"/>
    </source>
</evidence>
<evidence type="ECO:0000256" key="2">
    <source>
        <dbReference type="ARBA" id="ARBA00005752"/>
    </source>
</evidence>
<gene>
    <name evidence="9" type="ORF">A9Q02_07125</name>
</gene>
<dbReference type="PIRSF" id="PIRSF001589">
    <property type="entry name" value="Asn_synthetase_glu-h"/>
    <property type="match status" value="1"/>
</dbReference>
<dbReference type="EC" id="6.3.5.4" evidence="3"/>
<evidence type="ECO:0000256" key="7">
    <source>
        <dbReference type="ARBA" id="ARBA00048741"/>
    </source>
</evidence>
<dbReference type="Gene3D" id="3.40.50.620">
    <property type="entry name" value="HUPs"/>
    <property type="match status" value="1"/>
</dbReference>
<dbReference type="SUPFAM" id="SSF52402">
    <property type="entry name" value="Adenine nucleotide alpha hydrolases-like"/>
    <property type="match status" value="1"/>
</dbReference>